<dbReference type="PANTHER" id="PTHR42899">
    <property type="entry name" value="SPERMATOGENESIS-ASSOCIATED PROTEIN 20"/>
    <property type="match status" value="1"/>
</dbReference>
<reference evidence="3" key="1">
    <citation type="submission" date="2014-07" db="EMBL/GenBank/DDBJ databases">
        <authorList>
            <person name="Wibberg D."/>
        </authorList>
    </citation>
    <scope>NUCLEOTIDE SEQUENCE [LARGE SCALE GENOMIC DNA]</scope>
    <source>
        <strain evidence="3">DG5</strain>
    </source>
</reference>
<keyword evidence="3" id="KW-1185">Reference proteome</keyword>
<evidence type="ECO:0000313" key="2">
    <source>
        <dbReference type="EMBL" id="CDZ24416.1"/>
    </source>
</evidence>
<gene>
    <name evidence="2" type="ORF">CCDG5_1302</name>
</gene>
<dbReference type="InterPro" id="IPR004879">
    <property type="entry name" value="Ssp411-like_TRX"/>
</dbReference>
<dbReference type="InterPro" id="IPR008928">
    <property type="entry name" value="6-hairpin_glycosidase_sf"/>
</dbReference>
<name>A0A078KL45_9FIRM</name>
<dbReference type="InterPro" id="IPR024705">
    <property type="entry name" value="Ssp411"/>
</dbReference>
<dbReference type="InterPro" id="IPR036249">
    <property type="entry name" value="Thioredoxin-like_sf"/>
</dbReference>
<dbReference type="PIRSF" id="PIRSF006402">
    <property type="entry name" value="UCP006402_thioredoxin"/>
    <property type="match status" value="1"/>
</dbReference>
<dbReference type="PANTHER" id="PTHR42899:SF1">
    <property type="entry name" value="SPERMATOGENESIS-ASSOCIATED PROTEIN 20"/>
    <property type="match status" value="1"/>
</dbReference>
<sequence>MANMKVPNRLSREKSPYLLQHQYNPVNWYPWCEEAFEKAKAEDKPVFLSIGYSTCHWCHVMERESFEDEEVADILNSNFVSIKVDREERPDIDNFYMDACVALNGSGGWPLSCFLTPDKKPFMVGTYFPKNDGRYGTGFITILKYISDIWKSKRKDILKDSETIAAHISSQPKKSKLNENCSSIAYGQLSGSFDPEYGGFGHAPKFPTLHNILFLLRYGLINDDSNAFDYVKKTLDSMRAGGIFDHVGGGFCRYSTDNKWLVPHFEKMMYDNALHIMAYSEAGALIDKKYFDTVREVVEFCVRDMLHPDGGFYTAIDADSEGVEGKYYVFTPKEISKVLGDKDGERYCRLYNITRQGNFEGKNIPNLIGVSLSDDDKRFAVDANKMLLNYRQQRIPPATDDKIMTSINGLMSAALAEAGRIMGESKYLDYASRSTSFICNNLIKDGRLLSYWRDGAADIPATSDDYAYFIWGLIELYEAEHYSGWLALALKYTDDMNRLFWDDENGGYFMTGKDVSDMPFRQKNLHDGAIPCGNSVAALNLARLSRICAKPEYERSAEAVLEAMAKEINAYPSSCCGALCADLFFKARGREIVFVNGQGLDELLSCLPSFSPFTVTAVCGKGYEQMDELAPFLKDYKSENGKAAAYLCSGGTCKQPVSDVDEFKKLLLDSDEV</sequence>
<dbReference type="Gene3D" id="1.50.10.10">
    <property type="match status" value="1"/>
</dbReference>
<dbReference type="EMBL" id="LM995447">
    <property type="protein sequence ID" value="CDZ24416.1"/>
    <property type="molecule type" value="Genomic_DNA"/>
</dbReference>
<evidence type="ECO:0000313" key="3">
    <source>
        <dbReference type="Proteomes" id="UP000032431"/>
    </source>
</evidence>
<accession>A0A078KL45</accession>
<dbReference type="Pfam" id="PF03190">
    <property type="entry name" value="Thioredox_DsbH"/>
    <property type="match status" value="1"/>
</dbReference>
<dbReference type="STRING" id="29343.CCDG5_1302"/>
<dbReference type="AlphaFoldDB" id="A0A078KL45"/>
<dbReference type="PATRIC" id="fig|29343.3.peg.1371"/>
<feature type="domain" description="Spermatogenesis-associated protein 20-like TRX" evidence="1">
    <location>
        <begin position="7"/>
        <end position="168"/>
    </location>
</feature>
<dbReference type="HOGENOM" id="CLU_014051_4_1_9"/>
<organism evidence="2 3">
    <name type="scientific">[Clostridium] cellulosi</name>
    <dbReference type="NCBI Taxonomy" id="29343"/>
    <lineage>
        <taxon>Bacteria</taxon>
        <taxon>Bacillati</taxon>
        <taxon>Bacillota</taxon>
        <taxon>Clostridia</taxon>
        <taxon>Eubacteriales</taxon>
        <taxon>Oscillospiraceae</taxon>
        <taxon>Oscillospiraceae incertae sedis</taxon>
    </lineage>
</organism>
<dbReference type="Proteomes" id="UP000032431">
    <property type="component" value="Chromosome I"/>
</dbReference>
<dbReference type="OrthoDB" id="9762614at2"/>
<evidence type="ECO:0000259" key="1">
    <source>
        <dbReference type="Pfam" id="PF03190"/>
    </source>
</evidence>
<dbReference type="SUPFAM" id="SSF48208">
    <property type="entry name" value="Six-hairpin glycosidases"/>
    <property type="match status" value="1"/>
</dbReference>
<dbReference type="SUPFAM" id="SSF52833">
    <property type="entry name" value="Thioredoxin-like"/>
    <property type="match status" value="1"/>
</dbReference>
<dbReference type="GO" id="GO:0005975">
    <property type="term" value="P:carbohydrate metabolic process"/>
    <property type="evidence" value="ECO:0007669"/>
    <property type="project" value="InterPro"/>
</dbReference>
<dbReference type="KEGG" id="ccel:CCDG5_1302"/>
<dbReference type="CDD" id="cd02955">
    <property type="entry name" value="SSP411"/>
    <property type="match status" value="1"/>
</dbReference>
<proteinExistence type="predicted"/>
<dbReference type="InterPro" id="IPR012341">
    <property type="entry name" value="6hp_glycosidase-like_sf"/>
</dbReference>
<dbReference type="Gene3D" id="3.40.30.10">
    <property type="entry name" value="Glutaredoxin"/>
    <property type="match status" value="1"/>
</dbReference>
<protein>
    <submittedName>
        <fullName evidence="2">Thioredoxin domain-containing protein</fullName>
    </submittedName>
</protein>